<dbReference type="Pfam" id="PF18990">
    <property type="entry name" value="DUF5723"/>
    <property type="match status" value="1"/>
</dbReference>
<evidence type="ECO:0000313" key="2">
    <source>
        <dbReference type="EMBL" id="GAT64055.1"/>
    </source>
</evidence>
<proteinExistence type="predicted"/>
<reference evidence="3" key="1">
    <citation type="submission" date="2016-04" db="EMBL/GenBank/DDBJ databases">
        <title>Draft genome sequence of Paludibacter jiangxiensis strain NM7.</title>
        <authorList>
            <person name="Qiu Y."/>
            <person name="Matsuura N."/>
            <person name="Ohashi A."/>
            <person name="Tourlousse M.D."/>
            <person name="Sekiguchi Y."/>
        </authorList>
    </citation>
    <scope>NUCLEOTIDE SEQUENCE [LARGE SCALE GENOMIC DNA]</scope>
    <source>
        <strain evidence="3">NM7</strain>
    </source>
</reference>
<dbReference type="AlphaFoldDB" id="A0A161LFS8"/>
<name>A0A161LFS8_9BACT</name>
<evidence type="ECO:0000313" key="3">
    <source>
        <dbReference type="Proteomes" id="UP000076586"/>
    </source>
</evidence>
<organism evidence="2 3">
    <name type="scientific">Paludibacter jiangxiensis</name>
    <dbReference type="NCBI Taxonomy" id="681398"/>
    <lineage>
        <taxon>Bacteria</taxon>
        <taxon>Pseudomonadati</taxon>
        <taxon>Bacteroidota</taxon>
        <taxon>Bacteroidia</taxon>
        <taxon>Bacteroidales</taxon>
        <taxon>Paludibacteraceae</taxon>
        <taxon>Paludibacter</taxon>
    </lineage>
</organism>
<feature type="domain" description="DUF5723" evidence="1">
    <location>
        <begin position="45"/>
        <end position="426"/>
    </location>
</feature>
<keyword evidence="3" id="KW-1185">Reference proteome</keyword>
<dbReference type="InterPro" id="IPR043781">
    <property type="entry name" value="DUF5723"/>
</dbReference>
<dbReference type="Proteomes" id="UP000076586">
    <property type="component" value="Unassembled WGS sequence"/>
</dbReference>
<protein>
    <recommendedName>
        <fullName evidence="1">DUF5723 domain-containing protein</fullName>
    </recommendedName>
</protein>
<dbReference type="STRING" id="681398.PJIAN_4599"/>
<gene>
    <name evidence="2" type="ORF">PJIAN_4599</name>
</gene>
<comment type="caution">
    <text evidence="2">The sequence shown here is derived from an EMBL/GenBank/DDBJ whole genome shotgun (WGS) entry which is preliminary data.</text>
</comment>
<reference evidence="3" key="2">
    <citation type="journal article" date="2017" name="Genome Announc.">
        <title>Draft genome sequence of Paludibacter jiangxiensis NM7(T), a propionate-producing fermentative bacterium.</title>
        <authorList>
            <person name="Qiu Y.-L."/>
            <person name="Tourlousse D.M."/>
            <person name="Matsuura N."/>
            <person name="Ohashi A."/>
            <person name="Sekiguchi Y."/>
        </authorList>
    </citation>
    <scope>NUCLEOTIDE SEQUENCE [LARGE SCALE GENOMIC DNA]</scope>
    <source>
        <strain evidence="3">NM7</strain>
    </source>
</reference>
<accession>A0A161LFS8</accession>
<evidence type="ECO:0000259" key="1">
    <source>
        <dbReference type="Pfam" id="PF18990"/>
    </source>
</evidence>
<sequence length="483" mass="53457">MHSLKKAGIFLFVLSVFLTDSPLARSQGNTLYFMENVPFRNSLNPAFTPTQKWYLDLPILSSINIWAGNNSVSASDLFFKQNGKLITPFHPDADRDAFLKVLQPTTDINLNYDQQLLGFGFKARNNYFTFGVNQRIESSVGIPKDLLKLLLKGTPDTIGVNNFNLQSLRANVTAYLETSVGFTRSVNSRLSIGGKVKFLLGEAHADAKFSKLHLSVDKQSAILTGNGYGRITAPYDISQNSDGTPNELLTKEALQTPIGWGLATDLGVVYKLQDNFTLSASLSDLGFIHWKKTSWKADMTYKATFTGMDFKINGDNNDYGKQMEDSLKNAFTYSGNGAGYTTYLTAKARVGAEYGLLKNKISLGLLWENTLGGNYKYSELTGSVNFRPFYFFNTSFSYGAINGRLGTFGLGVNLIGGPFNLYFASDYVPAYFTKDGIPYNSKYVDAHIGLVLTFGHGKKAKKEKIHNQIIDIRQSDSIPSQSL</sequence>
<dbReference type="EMBL" id="BDCR01000004">
    <property type="protein sequence ID" value="GAT64055.1"/>
    <property type="molecule type" value="Genomic_DNA"/>
</dbReference>